<keyword evidence="5" id="KW-1185">Reference proteome</keyword>
<evidence type="ECO:0000313" key="4">
    <source>
        <dbReference type="EMBL" id="AXE26734.1"/>
    </source>
</evidence>
<organism evidence="4 5">
    <name type="scientific">Streptomyces globosus</name>
    <dbReference type="NCBI Taxonomy" id="68209"/>
    <lineage>
        <taxon>Bacteria</taxon>
        <taxon>Bacillati</taxon>
        <taxon>Actinomycetota</taxon>
        <taxon>Actinomycetes</taxon>
        <taxon>Kitasatosporales</taxon>
        <taxon>Streptomycetaceae</taxon>
        <taxon>Streptomyces</taxon>
    </lineage>
</organism>
<reference evidence="4 5" key="1">
    <citation type="submission" date="2018-01" db="EMBL/GenBank/DDBJ databases">
        <title>Draft genome Sequence of streptomyces globosus LZH-48.</title>
        <authorList>
            <person name="Ran K."/>
            <person name="Li Z."/>
            <person name="Wei S."/>
            <person name="Dong R."/>
        </authorList>
    </citation>
    <scope>NUCLEOTIDE SEQUENCE [LARGE SCALE GENOMIC DNA]</scope>
    <source>
        <strain evidence="4 5">LZH-48</strain>
    </source>
</reference>
<evidence type="ECO:0000259" key="3">
    <source>
        <dbReference type="Pfam" id="PF11611"/>
    </source>
</evidence>
<dbReference type="InterPro" id="IPR029051">
    <property type="entry name" value="DUF4352"/>
</dbReference>
<dbReference type="Pfam" id="PF11611">
    <property type="entry name" value="DUF4352"/>
    <property type="match status" value="1"/>
</dbReference>
<evidence type="ECO:0000313" key="5">
    <source>
        <dbReference type="Proteomes" id="UP000252004"/>
    </source>
</evidence>
<dbReference type="EMBL" id="CP030862">
    <property type="protein sequence ID" value="AXE26734.1"/>
    <property type="molecule type" value="Genomic_DNA"/>
</dbReference>
<feature type="compositionally biased region" description="Low complexity" evidence="2">
    <location>
        <begin position="94"/>
        <end position="111"/>
    </location>
</feature>
<gene>
    <name evidence="4" type="ORF">C0216_27805</name>
</gene>
<keyword evidence="1" id="KW-0732">Signal</keyword>
<dbReference type="InterPro" id="IPR029050">
    <property type="entry name" value="Immunoprotect_excell_Ig-like"/>
</dbReference>
<name>A0A344U763_9ACTN</name>
<dbReference type="Proteomes" id="UP000252004">
    <property type="component" value="Chromosome"/>
</dbReference>
<protein>
    <recommendedName>
        <fullName evidence="3">DUF4352 domain-containing protein</fullName>
    </recommendedName>
</protein>
<dbReference type="KEGG" id="sgz:C0216_27805"/>
<evidence type="ECO:0000256" key="2">
    <source>
        <dbReference type="SAM" id="MobiDB-lite"/>
    </source>
</evidence>
<feature type="domain" description="DUF4352" evidence="3">
    <location>
        <begin position="148"/>
        <end position="250"/>
    </location>
</feature>
<feature type="region of interest" description="Disordered" evidence="2">
    <location>
        <begin position="94"/>
        <end position="124"/>
    </location>
</feature>
<proteinExistence type="predicted"/>
<dbReference type="Gene3D" id="2.60.40.1240">
    <property type="match status" value="1"/>
</dbReference>
<accession>A0A344U763</accession>
<evidence type="ECO:0000256" key="1">
    <source>
        <dbReference type="ARBA" id="ARBA00022729"/>
    </source>
</evidence>
<dbReference type="AlphaFoldDB" id="A0A344U763"/>
<sequence>MRVERMDMVPPGRSFLAVFRRNALWWQTAGQLVPYIRVGVCNSPLGGVRLAGIRPRRSPKGSRMRQSASAPALAAAALLPLLLLGGTACSPAPDRAASAPAAVPAAPVDDGAPGDDGAGSGPVRGAVKEVHVGDAVQVHGRQVGRHLQAVLNAYVDPAVSVDKNYSPPAGKRWVAASMSFANIGGASYGALGGMWAHDSAGQRHPVVRTGELTTGKPLVFDSLAVGERVEGWVVFEIPKNARIVRIEYHDANVQANSGEGFWAV</sequence>